<comment type="caution">
    <text evidence="1">The sequence shown here is derived from an EMBL/GenBank/DDBJ whole genome shotgun (WGS) entry which is preliminary data.</text>
</comment>
<keyword evidence="2" id="KW-1185">Reference proteome</keyword>
<evidence type="ECO:0000313" key="2">
    <source>
        <dbReference type="Proteomes" id="UP000265520"/>
    </source>
</evidence>
<evidence type="ECO:0000313" key="1">
    <source>
        <dbReference type="EMBL" id="MCI30182.1"/>
    </source>
</evidence>
<reference evidence="1 2" key="1">
    <citation type="journal article" date="2018" name="Front. Plant Sci.">
        <title>Red Clover (Trifolium pratense) and Zigzag Clover (T. medium) - A Picture of Genomic Similarities and Differences.</title>
        <authorList>
            <person name="Dluhosova J."/>
            <person name="Istvanek J."/>
            <person name="Nedelnik J."/>
            <person name="Repkova J."/>
        </authorList>
    </citation>
    <scope>NUCLEOTIDE SEQUENCE [LARGE SCALE GENOMIC DNA]</scope>
    <source>
        <strain evidence="2">cv. 10/8</strain>
        <tissue evidence="1">Leaf</tissue>
    </source>
</reference>
<sequence length="28" mass="2974">MRVKALDLGVCSSQGLKFESPSVTFCIG</sequence>
<name>A0A392R275_9FABA</name>
<accession>A0A392R275</accession>
<dbReference type="AlphaFoldDB" id="A0A392R275"/>
<dbReference type="EMBL" id="LXQA010177680">
    <property type="protein sequence ID" value="MCI30182.1"/>
    <property type="molecule type" value="Genomic_DNA"/>
</dbReference>
<proteinExistence type="predicted"/>
<organism evidence="1 2">
    <name type="scientific">Trifolium medium</name>
    <dbReference type="NCBI Taxonomy" id="97028"/>
    <lineage>
        <taxon>Eukaryota</taxon>
        <taxon>Viridiplantae</taxon>
        <taxon>Streptophyta</taxon>
        <taxon>Embryophyta</taxon>
        <taxon>Tracheophyta</taxon>
        <taxon>Spermatophyta</taxon>
        <taxon>Magnoliopsida</taxon>
        <taxon>eudicotyledons</taxon>
        <taxon>Gunneridae</taxon>
        <taxon>Pentapetalae</taxon>
        <taxon>rosids</taxon>
        <taxon>fabids</taxon>
        <taxon>Fabales</taxon>
        <taxon>Fabaceae</taxon>
        <taxon>Papilionoideae</taxon>
        <taxon>50 kb inversion clade</taxon>
        <taxon>NPAAA clade</taxon>
        <taxon>Hologalegina</taxon>
        <taxon>IRL clade</taxon>
        <taxon>Trifolieae</taxon>
        <taxon>Trifolium</taxon>
    </lineage>
</organism>
<feature type="non-terminal residue" evidence="1">
    <location>
        <position position="28"/>
    </location>
</feature>
<protein>
    <submittedName>
        <fullName evidence="1">Uncharacterized protein</fullName>
    </submittedName>
</protein>
<dbReference type="Proteomes" id="UP000265520">
    <property type="component" value="Unassembled WGS sequence"/>
</dbReference>